<dbReference type="Pfam" id="PF01408">
    <property type="entry name" value="GFO_IDH_MocA"/>
    <property type="match status" value="1"/>
</dbReference>
<gene>
    <name evidence="3" type="ORF">RT717_05885</name>
</gene>
<dbReference type="Gene3D" id="3.30.360.10">
    <property type="entry name" value="Dihydrodipicolinate Reductase, domain 2"/>
    <property type="match status" value="1"/>
</dbReference>
<reference evidence="3 4" key="1">
    <citation type="journal article" date="2023" name="Microbiol. Resour. Announc.">
        <title>Complete Genome Sequence of Imperialibacter roseus strain P4T.</title>
        <authorList>
            <person name="Tizabi D.R."/>
            <person name="Bachvaroff T."/>
            <person name="Hill R.T."/>
        </authorList>
    </citation>
    <scope>NUCLEOTIDE SEQUENCE [LARGE SCALE GENOMIC DNA]</scope>
    <source>
        <strain evidence="3 4">P4T</strain>
    </source>
</reference>
<dbReference type="PANTHER" id="PTHR43377:SF2">
    <property type="entry name" value="BINDING ROSSMANN FOLD OXIDOREDUCTASE, PUTATIVE (AFU_ORTHOLOGUE AFUA_4G00560)-RELATED"/>
    <property type="match status" value="1"/>
</dbReference>
<keyword evidence="4" id="KW-1185">Reference proteome</keyword>
<sequence>MQRRSFVATTGAAVAGSMLVNPMNAFARRAKRKVVMVGTGSRGIGFWGKRVVNSYGDDLEFVGLHDVNKGRMDLAKNEFAPNAKMFDNFDDMLDKTKPDLVIVTTMDSTHHEFVIKSLNKGYNVLTEKPMTTDDVKCQAILDAERKSGKKVIVGFNYRYSTLATAIKQQLADNVAGKLTSVDFHWYLNVYHGADYFRRWHRLTENSGSLWVHKASHHFDLLNWWIDSDPIEVVAFGELEHYGKNHTAFKHTNCRPCPHKSNCKFYWDMTKSKNLMSLYADNEKYDGYLRDGCVWKDDINIYDKMSAQIKYANGVVVNYSLTTYSPYEGWRVAFNGMEGRLDSWEDIPWQQGKDEVDQANRHELEMTQGKKEEAEEFDQMMVMKNFADYQQIKVPRVRAGHGGGDSRLQDRIFKDPNAPDPLRHAAGSRDGAMAVLIGVAARKSIEQGNKKIKIADLTDLKPSVKRL</sequence>
<protein>
    <submittedName>
        <fullName evidence="3">Gfo/Idh/MocA family oxidoreductase</fullName>
    </submittedName>
</protein>
<organism evidence="3 4">
    <name type="scientific">Imperialibacter roseus</name>
    <dbReference type="NCBI Taxonomy" id="1324217"/>
    <lineage>
        <taxon>Bacteria</taxon>
        <taxon>Pseudomonadati</taxon>
        <taxon>Bacteroidota</taxon>
        <taxon>Cytophagia</taxon>
        <taxon>Cytophagales</taxon>
        <taxon>Flammeovirgaceae</taxon>
        <taxon>Imperialibacter</taxon>
    </lineage>
</organism>
<dbReference type="InterPro" id="IPR000683">
    <property type="entry name" value="Gfo/Idh/MocA-like_OxRdtase_N"/>
</dbReference>
<feature type="domain" description="Gfo/Idh/MocA-like oxidoreductase N-terminal" evidence="1">
    <location>
        <begin position="33"/>
        <end position="155"/>
    </location>
</feature>
<dbReference type="PANTHER" id="PTHR43377">
    <property type="entry name" value="BILIVERDIN REDUCTASE A"/>
    <property type="match status" value="1"/>
</dbReference>
<evidence type="ECO:0000313" key="3">
    <source>
        <dbReference type="EMBL" id="WOK08164.1"/>
    </source>
</evidence>
<dbReference type="InterPro" id="IPR051450">
    <property type="entry name" value="Gfo/Idh/MocA_Oxidoreductases"/>
</dbReference>
<evidence type="ECO:0000313" key="4">
    <source>
        <dbReference type="Proteomes" id="UP001302349"/>
    </source>
</evidence>
<feature type="domain" description="Gfo/Idh/MocA-like oxidoreductase C-terminal" evidence="2">
    <location>
        <begin position="167"/>
        <end position="452"/>
    </location>
</feature>
<evidence type="ECO:0000259" key="1">
    <source>
        <dbReference type="Pfam" id="PF01408"/>
    </source>
</evidence>
<dbReference type="Gene3D" id="3.40.50.720">
    <property type="entry name" value="NAD(P)-binding Rossmann-like Domain"/>
    <property type="match status" value="1"/>
</dbReference>
<dbReference type="InterPro" id="IPR004104">
    <property type="entry name" value="Gfo/Idh/MocA-like_OxRdtase_C"/>
</dbReference>
<evidence type="ECO:0000259" key="2">
    <source>
        <dbReference type="Pfam" id="PF02894"/>
    </source>
</evidence>
<name>A0ABZ0IT47_9BACT</name>
<dbReference type="SUPFAM" id="SSF55347">
    <property type="entry name" value="Glyceraldehyde-3-phosphate dehydrogenase-like, C-terminal domain"/>
    <property type="match status" value="1"/>
</dbReference>
<proteinExistence type="predicted"/>
<accession>A0ABZ0IT47</accession>
<dbReference type="EMBL" id="CP136051">
    <property type="protein sequence ID" value="WOK08164.1"/>
    <property type="molecule type" value="Genomic_DNA"/>
</dbReference>
<dbReference type="InterPro" id="IPR036291">
    <property type="entry name" value="NAD(P)-bd_dom_sf"/>
</dbReference>
<dbReference type="RefSeq" id="WP_317490810.1">
    <property type="nucleotide sequence ID" value="NZ_CP136051.1"/>
</dbReference>
<dbReference type="Proteomes" id="UP001302349">
    <property type="component" value="Chromosome"/>
</dbReference>
<dbReference type="SUPFAM" id="SSF51735">
    <property type="entry name" value="NAD(P)-binding Rossmann-fold domains"/>
    <property type="match status" value="1"/>
</dbReference>
<dbReference type="Pfam" id="PF02894">
    <property type="entry name" value="GFO_IDH_MocA_C"/>
    <property type="match status" value="1"/>
</dbReference>